<evidence type="ECO:0000313" key="1">
    <source>
        <dbReference type="EMBL" id="SVD76894.1"/>
    </source>
</evidence>
<gene>
    <name evidence="1" type="ORF">METZ01_LOCUS429748</name>
</gene>
<organism evidence="1">
    <name type="scientific">marine metagenome</name>
    <dbReference type="NCBI Taxonomy" id="408172"/>
    <lineage>
        <taxon>unclassified sequences</taxon>
        <taxon>metagenomes</taxon>
        <taxon>ecological metagenomes</taxon>
    </lineage>
</organism>
<name>A0A382Y142_9ZZZZ</name>
<dbReference type="EMBL" id="UINC01172028">
    <property type="protein sequence ID" value="SVD76894.1"/>
    <property type="molecule type" value="Genomic_DNA"/>
</dbReference>
<sequence>MLYVKKPLILIHICLFVLSSILIVQVYGAIDPDTAVAV</sequence>
<feature type="non-terminal residue" evidence="1">
    <location>
        <position position="38"/>
    </location>
</feature>
<reference evidence="1" key="1">
    <citation type="submission" date="2018-05" db="EMBL/GenBank/DDBJ databases">
        <authorList>
            <person name="Lanie J.A."/>
            <person name="Ng W.-L."/>
            <person name="Kazmierczak K.M."/>
            <person name="Andrzejewski T.M."/>
            <person name="Davidsen T.M."/>
            <person name="Wayne K.J."/>
            <person name="Tettelin H."/>
            <person name="Glass J.I."/>
            <person name="Rusch D."/>
            <person name="Podicherti R."/>
            <person name="Tsui H.-C.T."/>
            <person name="Winkler M.E."/>
        </authorList>
    </citation>
    <scope>NUCLEOTIDE SEQUENCE</scope>
</reference>
<protein>
    <submittedName>
        <fullName evidence="1">Uncharacterized protein</fullName>
    </submittedName>
</protein>
<proteinExistence type="predicted"/>
<accession>A0A382Y142</accession>
<dbReference type="AlphaFoldDB" id="A0A382Y142"/>